<organism evidence="15 16">
    <name type="scientific">Orbilia ellipsospora</name>
    <dbReference type="NCBI Taxonomy" id="2528407"/>
    <lineage>
        <taxon>Eukaryota</taxon>
        <taxon>Fungi</taxon>
        <taxon>Dikarya</taxon>
        <taxon>Ascomycota</taxon>
        <taxon>Pezizomycotina</taxon>
        <taxon>Orbiliomycetes</taxon>
        <taxon>Orbiliales</taxon>
        <taxon>Orbiliaceae</taxon>
        <taxon>Orbilia</taxon>
    </lineage>
</organism>
<dbReference type="InterPro" id="IPR035971">
    <property type="entry name" value="CBD_sf"/>
</dbReference>
<evidence type="ECO:0000256" key="2">
    <source>
        <dbReference type="ARBA" id="ARBA00004613"/>
    </source>
</evidence>
<dbReference type="PROSITE" id="PS51164">
    <property type="entry name" value="CBM1_2"/>
    <property type="match status" value="1"/>
</dbReference>
<evidence type="ECO:0000256" key="1">
    <source>
        <dbReference type="ARBA" id="ARBA00000681"/>
    </source>
</evidence>
<dbReference type="SMART" id="SM00236">
    <property type="entry name" value="fCBD"/>
    <property type="match status" value="1"/>
</dbReference>
<dbReference type="InterPro" id="IPR017853">
    <property type="entry name" value="GH"/>
</dbReference>
<gene>
    <name evidence="15" type="ORF">TWF694_000991</name>
</gene>
<evidence type="ECO:0000256" key="12">
    <source>
        <dbReference type="SAM" id="SignalP"/>
    </source>
</evidence>
<reference evidence="15 16" key="1">
    <citation type="submission" date="2019-10" db="EMBL/GenBank/DDBJ databases">
        <authorList>
            <person name="Palmer J.M."/>
        </authorList>
    </citation>
    <scope>NUCLEOTIDE SEQUENCE [LARGE SCALE GENOMIC DNA]</scope>
    <source>
        <strain evidence="15 16">TWF694</strain>
    </source>
</reference>
<dbReference type="AlphaFoldDB" id="A0AAV9XSW2"/>
<keyword evidence="7 12" id="KW-0732">Signal</keyword>
<evidence type="ECO:0000259" key="14">
    <source>
        <dbReference type="PROSITE" id="PS51760"/>
    </source>
</evidence>
<dbReference type="EC" id="3.2.1.8" evidence="11"/>
<dbReference type="EMBL" id="JAVHJO010000001">
    <property type="protein sequence ID" value="KAK6544289.1"/>
    <property type="molecule type" value="Genomic_DNA"/>
</dbReference>
<evidence type="ECO:0000256" key="10">
    <source>
        <dbReference type="ARBA" id="ARBA00023326"/>
    </source>
</evidence>
<evidence type="ECO:0000256" key="5">
    <source>
        <dbReference type="ARBA" id="ARBA00022525"/>
    </source>
</evidence>
<dbReference type="PROSITE" id="PS51760">
    <property type="entry name" value="GH10_2"/>
    <property type="match status" value="1"/>
</dbReference>
<dbReference type="PANTHER" id="PTHR31490:SF35">
    <property type="entry name" value="ENDO-1,4-BETA-XYLANASE"/>
    <property type="match status" value="1"/>
</dbReference>
<keyword evidence="5" id="KW-0964">Secreted</keyword>
<dbReference type="GO" id="GO:0030248">
    <property type="term" value="F:cellulose binding"/>
    <property type="evidence" value="ECO:0007669"/>
    <property type="project" value="InterPro"/>
</dbReference>
<keyword evidence="6" id="KW-0858">Xylan degradation</keyword>
<dbReference type="InterPro" id="IPR000254">
    <property type="entry name" value="CBD"/>
</dbReference>
<comment type="caution">
    <text evidence="15">The sequence shown here is derived from an EMBL/GenBank/DDBJ whole genome shotgun (WGS) entry which is preliminary data.</text>
</comment>
<keyword evidence="10 11" id="KW-0624">Polysaccharide degradation</keyword>
<feature type="domain" description="GH10" evidence="14">
    <location>
        <begin position="107"/>
        <end position="397"/>
    </location>
</feature>
<evidence type="ECO:0000259" key="13">
    <source>
        <dbReference type="PROSITE" id="PS51164"/>
    </source>
</evidence>
<dbReference type="Proteomes" id="UP001365542">
    <property type="component" value="Unassembled WGS sequence"/>
</dbReference>
<dbReference type="InterPro" id="IPR044846">
    <property type="entry name" value="GH10"/>
</dbReference>
<evidence type="ECO:0000313" key="16">
    <source>
        <dbReference type="Proteomes" id="UP001365542"/>
    </source>
</evidence>
<proteinExistence type="inferred from homology"/>
<accession>A0AAV9XSW2</accession>
<dbReference type="GO" id="GO:0045493">
    <property type="term" value="P:xylan catabolic process"/>
    <property type="evidence" value="ECO:0007669"/>
    <property type="project" value="UniProtKB-KW"/>
</dbReference>
<evidence type="ECO:0000256" key="9">
    <source>
        <dbReference type="ARBA" id="ARBA00023277"/>
    </source>
</evidence>
<keyword evidence="11" id="KW-0326">Glycosidase</keyword>
<dbReference type="PRINTS" id="PR00134">
    <property type="entry name" value="GLHYDRLASE10"/>
</dbReference>
<feature type="domain" description="CBM1" evidence="13">
    <location>
        <begin position="24"/>
        <end position="60"/>
    </location>
</feature>
<dbReference type="SUPFAM" id="SSF51445">
    <property type="entry name" value="(Trans)glycosidases"/>
    <property type="match status" value="1"/>
</dbReference>
<sequence length="400" mass="43439">MRSQGILSSFGVLAALAATVGAQGVADLYARCGGEGWTGPTLCPDGAYCMVLNQWWSSCQPVPVTACPSFGPYIDPNSQTDGLNSFAVRRGKYFGTAGDWVYANVMNCTWSQIATDPSEFGVLTTGNSQKWDTTEATQGVFNFDAADQFVAWGLKYGKKFRGHTLVWYNQLPAWVTGGTWNATTLTTVLQNHITTEVTHFKGKMMHWDVVNEPFNEDGTYRSNIWYQIIGPDYIPIALRAAAAADPAAKLYINEYNVEGVNPKSTALLNLFKSLKAAGVPIHGLGIQGHLIVGQVPTDMPANFNRFVAAGADIAITELDIRMNVPPVNQTASFAQQAADYATVAYACKVTGRCQGITIWDISDKNSWIPGVFAGQGDALPWDVNYQKKPAYYGLATTLKP</sequence>
<keyword evidence="8 11" id="KW-0378">Hydrolase</keyword>
<evidence type="ECO:0000256" key="11">
    <source>
        <dbReference type="RuleBase" id="RU361174"/>
    </source>
</evidence>
<comment type="pathway">
    <text evidence="3">Glycan degradation; xylan degradation.</text>
</comment>
<evidence type="ECO:0000256" key="6">
    <source>
        <dbReference type="ARBA" id="ARBA00022651"/>
    </source>
</evidence>
<evidence type="ECO:0000256" key="8">
    <source>
        <dbReference type="ARBA" id="ARBA00022801"/>
    </source>
</evidence>
<dbReference type="Pfam" id="PF00331">
    <property type="entry name" value="Glyco_hydro_10"/>
    <property type="match status" value="1"/>
</dbReference>
<feature type="signal peptide" evidence="12">
    <location>
        <begin position="1"/>
        <end position="22"/>
    </location>
</feature>
<feature type="chain" id="PRO_5044001630" description="Beta-xylanase" evidence="12">
    <location>
        <begin position="23"/>
        <end position="400"/>
    </location>
</feature>
<evidence type="ECO:0000256" key="7">
    <source>
        <dbReference type="ARBA" id="ARBA00022729"/>
    </source>
</evidence>
<evidence type="ECO:0000256" key="4">
    <source>
        <dbReference type="ARBA" id="ARBA00007495"/>
    </source>
</evidence>
<keyword evidence="16" id="KW-1185">Reference proteome</keyword>
<dbReference type="PANTHER" id="PTHR31490">
    <property type="entry name" value="GLYCOSYL HYDROLASE"/>
    <property type="match status" value="1"/>
</dbReference>
<dbReference type="GO" id="GO:0031176">
    <property type="term" value="F:endo-1,4-beta-xylanase activity"/>
    <property type="evidence" value="ECO:0007669"/>
    <property type="project" value="UniProtKB-EC"/>
</dbReference>
<evidence type="ECO:0000256" key="3">
    <source>
        <dbReference type="ARBA" id="ARBA00004851"/>
    </source>
</evidence>
<dbReference type="SUPFAM" id="SSF57180">
    <property type="entry name" value="Cellulose-binding domain"/>
    <property type="match status" value="1"/>
</dbReference>
<name>A0AAV9XSW2_9PEZI</name>
<comment type="catalytic activity">
    <reaction evidence="1 11">
        <text>Endohydrolysis of (1-&gt;4)-beta-D-xylosidic linkages in xylans.</text>
        <dbReference type="EC" id="3.2.1.8"/>
    </reaction>
</comment>
<dbReference type="SMART" id="SM00633">
    <property type="entry name" value="Glyco_10"/>
    <property type="match status" value="1"/>
</dbReference>
<evidence type="ECO:0000313" key="15">
    <source>
        <dbReference type="EMBL" id="KAK6544289.1"/>
    </source>
</evidence>
<comment type="similarity">
    <text evidence="4 11">Belongs to the glycosyl hydrolase 10 (cellulase F) family.</text>
</comment>
<protein>
    <recommendedName>
        <fullName evidence="11">Beta-xylanase</fullName>
        <ecNumber evidence="11">3.2.1.8</ecNumber>
    </recommendedName>
</protein>
<dbReference type="Gene3D" id="3.20.20.80">
    <property type="entry name" value="Glycosidases"/>
    <property type="match status" value="1"/>
</dbReference>
<comment type="subcellular location">
    <subcellularLocation>
        <location evidence="2">Secreted</location>
    </subcellularLocation>
</comment>
<dbReference type="Pfam" id="PF00734">
    <property type="entry name" value="CBM_1"/>
    <property type="match status" value="1"/>
</dbReference>
<dbReference type="InterPro" id="IPR001000">
    <property type="entry name" value="GH10_dom"/>
</dbReference>
<dbReference type="GO" id="GO:0005576">
    <property type="term" value="C:extracellular region"/>
    <property type="evidence" value="ECO:0007669"/>
    <property type="project" value="UniProtKB-SubCell"/>
</dbReference>
<keyword evidence="9 11" id="KW-0119">Carbohydrate metabolism</keyword>